<feature type="compositionally biased region" description="Basic and acidic residues" evidence="1">
    <location>
        <begin position="278"/>
        <end position="297"/>
    </location>
</feature>
<feature type="compositionally biased region" description="Basic residues" evidence="1">
    <location>
        <begin position="266"/>
        <end position="277"/>
    </location>
</feature>
<dbReference type="RefSeq" id="XP_044548709.1">
    <property type="nucleotide sequence ID" value="XM_044694697.1"/>
</dbReference>
<organism evidence="3 4">
    <name type="scientific">Naegleria lovaniensis</name>
    <name type="common">Amoeba</name>
    <dbReference type="NCBI Taxonomy" id="51637"/>
    <lineage>
        <taxon>Eukaryota</taxon>
        <taxon>Discoba</taxon>
        <taxon>Heterolobosea</taxon>
        <taxon>Tetramitia</taxon>
        <taxon>Eutetramitia</taxon>
        <taxon>Vahlkampfiidae</taxon>
        <taxon>Naegleria</taxon>
    </lineage>
</organism>
<protein>
    <recommendedName>
        <fullName evidence="2">SAP domain-containing protein</fullName>
    </recommendedName>
</protein>
<evidence type="ECO:0000313" key="3">
    <source>
        <dbReference type="EMBL" id="KAG2383030.1"/>
    </source>
</evidence>
<feature type="domain" description="SAP" evidence="2">
    <location>
        <begin position="216"/>
        <end position="250"/>
    </location>
</feature>
<comment type="caution">
    <text evidence="3">The sequence shown here is derived from an EMBL/GenBank/DDBJ whole genome shotgun (WGS) entry which is preliminary data.</text>
</comment>
<proteinExistence type="predicted"/>
<name>A0AA88KKY1_NAELO</name>
<accession>A0AA88KKY1</accession>
<dbReference type="GeneID" id="68097452"/>
<feature type="compositionally biased region" description="Basic and acidic residues" evidence="1">
    <location>
        <begin position="256"/>
        <end position="265"/>
    </location>
</feature>
<reference evidence="3 4" key="1">
    <citation type="journal article" date="2018" name="BMC Genomics">
        <title>The genome of Naegleria lovaniensis, the basis for a comparative approach to unravel pathogenicity factors of the human pathogenic amoeba N. fowleri.</title>
        <authorList>
            <person name="Liechti N."/>
            <person name="Schurch N."/>
            <person name="Bruggmann R."/>
            <person name="Wittwer M."/>
        </authorList>
    </citation>
    <scope>NUCLEOTIDE SEQUENCE [LARGE SCALE GENOMIC DNA]</scope>
    <source>
        <strain evidence="3 4">ATCC 30569</strain>
    </source>
</reference>
<keyword evidence="4" id="KW-1185">Reference proteome</keyword>
<dbReference type="PROSITE" id="PS50800">
    <property type="entry name" value="SAP"/>
    <property type="match status" value="1"/>
</dbReference>
<feature type="region of interest" description="Disordered" evidence="1">
    <location>
        <begin position="256"/>
        <end position="304"/>
    </location>
</feature>
<sequence>MSSSDENPPSIESVLEQLPLNLLKEYIQGNDIKAKKTAKKTDAVEAILEHAQKKGESAFIKELEKDALKLALEELSGDEKVNTESKSKMTKSFKTLFQKAKNKEEFFNSCSIELLTKFLAALGMEEDSSKEEKAEAVQEEILITGLKIGFNTMSKEYINDVCEALKVAKSGSKKACISRIIGQAYPHYLETTEKETKEREKNDISQIKKGITFEELYQYYAEELQDYCKQNGLKKTGSKKIVCKRILKFLEGDLESTRPLKPGERLKKKRGGKKGQKRKGETEEGKEEEKKEEEGESKKKKTKK</sequence>
<dbReference type="AlphaFoldDB" id="A0AA88KKY1"/>
<dbReference type="EMBL" id="PYSW02000022">
    <property type="protein sequence ID" value="KAG2383030.1"/>
    <property type="molecule type" value="Genomic_DNA"/>
</dbReference>
<dbReference type="Proteomes" id="UP000816034">
    <property type="component" value="Unassembled WGS sequence"/>
</dbReference>
<evidence type="ECO:0000313" key="4">
    <source>
        <dbReference type="Proteomes" id="UP000816034"/>
    </source>
</evidence>
<evidence type="ECO:0000259" key="2">
    <source>
        <dbReference type="PROSITE" id="PS50800"/>
    </source>
</evidence>
<dbReference type="InterPro" id="IPR003034">
    <property type="entry name" value="SAP_dom"/>
</dbReference>
<gene>
    <name evidence="3" type="ORF">C9374_004997</name>
</gene>
<evidence type="ECO:0000256" key="1">
    <source>
        <dbReference type="SAM" id="MobiDB-lite"/>
    </source>
</evidence>
<dbReference type="Pfam" id="PF18953">
    <property type="entry name" value="SAP_new25"/>
    <property type="match status" value="1"/>
</dbReference>